<dbReference type="RefSeq" id="XP_008074375.1">
    <property type="nucleotide sequence ID" value="XM_008076184.1"/>
</dbReference>
<dbReference type="AlphaFoldDB" id="L2GV36"/>
<evidence type="ECO:0000313" key="3">
    <source>
        <dbReference type="Proteomes" id="UP000011081"/>
    </source>
</evidence>
<dbReference type="OrthoDB" id="2195577at2759"/>
<name>L2GV36_VAVCU</name>
<dbReference type="OMA" id="DDIDKYW"/>
<gene>
    <name evidence="2" type="ORF">VCUG_01357</name>
</gene>
<feature type="region of interest" description="Disordered" evidence="1">
    <location>
        <begin position="292"/>
        <end position="388"/>
    </location>
</feature>
<sequence length="482" mass="53704">MKLTYKPAQRRKSKMLANVNLDDDIDKYWTNATKVLDNDVYELEEFSFLEKSVNLEEMGRRDEEGVVGEMGRRDEEGVVGEMGKKDEEGVMEEYGGSTCKRVGIDNADAENELTAEMNDASVAEKNGGGVNGNDVEIEGVQQFINFSSLDDDSFSVGGESNGMISDDGNYGENADVAENDLVAAKVNNRAKHEKDDFLVADVELVQNVGANLRELEGRKKRKSFFDFNTMKKVEMMCSAGDDAVNADETVKEEEGAHSGAQYEDEDLYEEGSVDDYSMDGIEHGEECDITYEEDRTSTQQNESTKQVGIDTSIVVDGEEQSRKTPEEKSKTRMQGEEIKDGVSAMPMRKSVKRKVLQNRTNAKKMEGESKRKRRSSSNESMDSNVLSNISSRQSKNGFVPLVIESNLETAILNLQENAYIEDDSATKSFSFYVTKGKFTIKRGEKEFTLKRDGMLVINEGESFVCRGMSRGGNTGIVTYKIT</sequence>
<organism evidence="2 3">
    <name type="scientific">Vavraia culicis (isolate floridensis)</name>
    <name type="common">Microsporidian parasite</name>
    <dbReference type="NCBI Taxonomy" id="948595"/>
    <lineage>
        <taxon>Eukaryota</taxon>
        <taxon>Fungi</taxon>
        <taxon>Fungi incertae sedis</taxon>
        <taxon>Microsporidia</taxon>
        <taxon>Pleistophoridae</taxon>
        <taxon>Vavraia</taxon>
    </lineage>
</organism>
<dbReference type="HOGENOM" id="CLU_566438_0_0_1"/>
<proteinExistence type="predicted"/>
<dbReference type="VEuPathDB" id="MicrosporidiaDB:VCUG_01357"/>
<reference evidence="3" key="1">
    <citation type="submission" date="2011-03" db="EMBL/GenBank/DDBJ databases">
        <title>The genome sequence of Vavraia culicis strain floridensis.</title>
        <authorList>
            <consortium name="The Broad Institute Genome Sequencing Platform"/>
            <person name="Cuomo C."/>
            <person name="Becnel J."/>
            <person name="Sanscrainte N."/>
            <person name="Young S.K."/>
            <person name="Zeng Q."/>
            <person name="Gargeya S."/>
            <person name="Fitzgerald M."/>
            <person name="Haas B."/>
            <person name="Abouelleil A."/>
            <person name="Alvarado L."/>
            <person name="Arachchi H.M."/>
            <person name="Berlin A."/>
            <person name="Chapman S.B."/>
            <person name="Gearin G."/>
            <person name="Goldberg J."/>
            <person name="Griggs A."/>
            <person name="Gujja S."/>
            <person name="Hansen M."/>
            <person name="Heiman D."/>
            <person name="Howarth C."/>
            <person name="Larimer J."/>
            <person name="Lui A."/>
            <person name="MacDonald P.J.P."/>
            <person name="McCowen C."/>
            <person name="Montmayeur A."/>
            <person name="Murphy C."/>
            <person name="Neiman D."/>
            <person name="Pearson M."/>
            <person name="Priest M."/>
            <person name="Roberts A."/>
            <person name="Saif S."/>
            <person name="Shea T."/>
            <person name="Sisk P."/>
            <person name="Stolte C."/>
            <person name="Sykes S."/>
            <person name="Wortman J."/>
            <person name="Nusbaum C."/>
            <person name="Birren B."/>
        </authorList>
    </citation>
    <scope>NUCLEOTIDE SEQUENCE [LARGE SCALE GENOMIC DNA]</scope>
    <source>
        <strain evidence="3">floridensis</strain>
    </source>
</reference>
<feature type="region of interest" description="Disordered" evidence="1">
    <location>
        <begin position="248"/>
        <end position="269"/>
    </location>
</feature>
<feature type="compositionally biased region" description="Basic and acidic residues" evidence="1">
    <location>
        <begin position="319"/>
        <end position="340"/>
    </location>
</feature>
<dbReference type="GeneID" id="19879236"/>
<feature type="compositionally biased region" description="Polar residues" evidence="1">
    <location>
        <begin position="297"/>
        <end position="306"/>
    </location>
</feature>
<evidence type="ECO:0000256" key="1">
    <source>
        <dbReference type="SAM" id="MobiDB-lite"/>
    </source>
</evidence>
<dbReference type="InParanoid" id="L2GV36"/>
<evidence type="ECO:0000313" key="2">
    <source>
        <dbReference type="EMBL" id="ELA47168.1"/>
    </source>
</evidence>
<accession>L2GV36</accession>
<dbReference type="Proteomes" id="UP000011081">
    <property type="component" value="Unassembled WGS sequence"/>
</dbReference>
<protein>
    <submittedName>
        <fullName evidence="2">Uncharacterized protein</fullName>
    </submittedName>
</protein>
<keyword evidence="3" id="KW-1185">Reference proteome</keyword>
<dbReference type="EMBL" id="GL877423">
    <property type="protein sequence ID" value="ELA47168.1"/>
    <property type="molecule type" value="Genomic_DNA"/>
</dbReference>